<dbReference type="GO" id="GO:0005737">
    <property type="term" value="C:cytoplasm"/>
    <property type="evidence" value="ECO:0007669"/>
    <property type="project" value="TreeGrafter"/>
</dbReference>
<dbReference type="Pfam" id="PF01412">
    <property type="entry name" value="ArfGap"/>
    <property type="match status" value="1"/>
</dbReference>
<proteinExistence type="predicted"/>
<dbReference type="PRINTS" id="PR00405">
    <property type="entry name" value="REVINTRACTNG"/>
</dbReference>
<dbReference type="GO" id="GO:0005547">
    <property type="term" value="F:phosphatidylinositol-3,4,5-trisphosphate binding"/>
    <property type="evidence" value="ECO:0007669"/>
    <property type="project" value="TreeGrafter"/>
</dbReference>
<dbReference type="FunFam" id="2.30.29.30:FF:000099">
    <property type="entry name" value="Arf-GAP with dual PH domain-containing protein 1"/>
    <property type="match status" value="1"/>
</dbReference>
<keyword evidence="2" id="KW-0479">Metal-binding</keyword>
<dbReference type="InterPro" id="IPR038508">
    <property type="entry name" value="ArfGAP_dom_sf"/>
</dbReference>
<dbReference type="FunFam" id="1.10.220.150:FF:000011">
    <property type="entry name" value="Arf-GAP with dual PH domain-containing protein 1"/>
    <property type="match status" value="1"/>
</dbReference>
<keyword evidence="9" id="KW-1185">Reference proteome</keyword>
<dbReference type="CDD" id="cd08832">
    <property type="entry name" value="ArfGap_ADAP"/>
    <property type="match status" value="1"/>
</dbReference>
<sequence length="407" mass="46044">MADRNEKLLLGLVKKIGNNICADCRSPDPEWASYNIGIFICTRCAGIHRGLGAHISKVKHLKLDRWEDSQVEKVSSIGNLAAAARYELNVPASYRKPMENDPHTLLEQWIRAKYEREEFCHPEKQPPPYMSGFMEGFLMKRGRTDSKYKPRRFKKEPKAVLRISELSISFCPVKMCNQTSFQISYLADLNPTSTSESSKSARNSVGSGGNPATFHLSSVTTRHLYLYHEDPKIAVDWYMAIRCSRLRRMQIAFPAASEEELVRWLPKDFAREGWLWKTGPRPSDSYKKRWFTLDNRKLMYHEDPMDASPKGEIFVGEKGDSFFVKEGRAQGISPAGAGPGGVGGFPFSLGTPQRTFHLSSTSAEDRDAWIKVLQTVIDTPLNPRDNALAARLCRKRASGSMNLFNSR</sequence>
<dbReference type="Proteomes" id="UP000792457">
    <property type="component" value="Unassembled WGS sequence"/>
</dbReference>
<organism evidence="8 9">
    <name type="scientific">Ladona fulva</name>
    <name type="common">Scarce chaser dragonfly</name>
    <name type="synonym">Libellula fulva</name>
    <dbReference type="NCBI Taxonomy" id="123851"/>
    <lineage>
        <taxon>Eukaryota</taxon>
        <taxon>Metazoa</taxon>
        <taxon>Ecdysozoa</taxon>
        <taxon>Arthropoda</taxon>
        <taxon>Hexapoda</taxon>
        <taxon>Insecta</taxon>
        <taxon>Pterygota</taxon>
        <taxon>Palaeoptera</taxon>
        <taxon>Odonata</taxon>
        <taxon>Epiprocta</taxon>
        <taxon>Anisoptera</taxon>
        <taxon>Libelluloidea</taxon>
        <taxon>Libellulidae</taxon>
        <taxon>Ladona</taxon>
    </lineage>
</organism>
<gene>
    <name evidence="8" type="ORF">J437_LFUL013304</name>
</gene>
<dbReference type="GO" id="GO:0005886">
    <property type="term" value="C:plasma membrane"/>
    <property type="evidence" value="ECO:0007669"/>
    <property type="project" value="TreeGrafter"/>
</dbReference>
<name>A0A8K0P4B9_LADFU</name>
<dbReference type="InterPro" id="IPR052589">
    <property type="entry name" value="Arf-GAP_dual-PH_domain"/>
</dbReference>
<evidence type="ECO:0000256" key="2">
    <source>
        <dbReference type="ARBA" id="ARBA00022723"/>
    </source>
</evidence>
<evidence type="ECO:0000313" key="9">
    <source>
        <dbReference type="Proteomes" id="UP000792457"/>
    </source>
</evidence>
<dbReference type="EMBL" id="KZ308698">
    <property type="protein sequence ID" value="KAG8233241.1"/>
    <property type="molecule type" value="Genomic_DNA"/>
</dbReference>
<dbReference type="InterPro" id="IPR001849">
    <property type="entry name" value="PH_domain"/>
</dbReference>
<reference evidence="8" key="1">
    <citation type="submission" date="2013-04" db="EMBL/GenBank/DDBJ databases">
        <authorList>
            <person name="Qu J."/>
            <person name="Murali S.C."/>
            <person name="Bandaranaike D."/>
            <person name="Bellair M."/>
            <person name="Blankenburg K."/>
            <person name="Chao H."/>
            <person name="Dinh H."/>
            <person name="Doddapaneni H."/>
            <person name="Downs B."/>
            <person name="Dugan-Rocha S."/>
            <person name="Elkadiri S."/>
            <person name="Gnanaolivu R.D."/>
            <person name="Hernandez B."/>
            <person name="Javaid M."/>
            <person name="Jayaseelan J.C."/>
            <person name="Lee S."/>
            <person name="Li M."/>
            <person name="Ming W."/>
            <person name="Munidasa M."/>
            <person name="Muniz J."/>
            <person name="Nguyen L."/>
            <person name="Ongeri F."/>
            <person name="Osuji N."/>
            <person name="Pu L.-L."/>
            <person name="Puazo M."/>
            <person name="Qu C."/>
            <person name="Quiroz J."/>
            <person name="Raj R."/>
            <person name="Weissenberger G."/>
            <person name="Xin Y."/>
            <person name="Zou X."/>
            <person name="Han Y."/>
            <person name="Richards S."/>
            <person name="Worley K."/>
            <person name="Muzny D."/>
            <person name="Gibbs R."/>
        </authorList>
    </citation>
    <scope>NUCLEOTIDE SEQUENCE</scope>
    <source>
        <strain evidence="8">Sampled in the wild</strain>
    </source>
</reference>
<evidence type="ECO:0000256" key="3">
    <source>
        <dbReference type="ARBA" id="ARBA00022771"/>
    </source>
</evidence>
<feature type="domain" description="Arf-GAP" evidence="7">
    <location>
        <begin position="6"/>
        <end position="127"/>
    </location>
</feature>
<evidence type="ECO:0000256" key="5">
    <source>
        <dbReference type="PROSITE-ProRule" id="PRU00288"/>
    </source>
</evidence>
<reference evidence="8" key="2">
    <citation type="submission" date="2017-10" db="EMBL/GenBank/DDBJ databases">
        <title>Ladona fulva Genome sequencing and assembly.</title>
        <authorList>
            <person name="Murali S."/>
            <person name="Richards S."/>
            <person name="Bandaranaike D."/>
            <person name="Bellair M."/>
            <person name="Blankenburg K."/>
            <person name="Chao H."/>
            <person name="Dinh H."/>
            <person name="Doddapaneni H."/>
            <person name="Dugan-Rocha S."/>
            <person name="Elkadiri S."/>
            <person name="Gnanaolivu R."/>
            <person name="Hernandez B."/>
            <person name="Skinner E."/>
            <person name="Javaid M."/>
            <person name="Lee S."/>
            <person name="Li M."/>
            <person name="Ming W."/>
            <person name="Munidasa M."/>
            <person name="Muniz J."/>
            <person name="Nguyen L."/>
            <person name="Hughes D."/>
            <person name="Osuji N."/>
            <person name="Pu L.-L."/>
            <person name="Puazo M."/>
            <person name="Qu C."/>
            <person name="Quiroz J."/>
            <person name="Raj R."/>
            <person name="Weissenberger G."/>
            <person name="Xin Y."/>
            <person name="Zou X."/>
            <person name="Han Y."/>
            <person name="Worley K."/>
            <person name="Muzny D."/>
            <person name="Gibbs R."/>
        </authorList>
    </citation>
    <scope>NUCLEOTIDE SEQUENCE</scope>
    <source>
        <strain evidence="8">Sampled in the wild</strain>
    </source>
</reference>
<comment type="caution">
    <text evidence="8">The sequence shown here is derived from an EMBL/GenBank/DDBJ whole genome shotgun (WGS) entry which is preliminary data.</text>
</comment>
<evidence type="ECO:0000256" key="1">
    <source>
        <dbReference type="ARBA" id="ARBA00022468"/>
    </source>
</evidence>
<dbReference type="GO" id="GO:0008270">
    <property type="term" value="F:zinc ion binding"/>
    <property type="evidence" value="ECO:0007669"/>
    <property type="project" value="UniProtKB-KW"/>
</dbReference>
<dbReference type="AlphaFoldDB" id="A0A8K0P4B9"/>
<dbReference type="Gene3D" id="1.10.220.150">
    <property type="entry name" value="Arf GTPase activating protein"/>
    <property type="match status" value="1"/>
</dbReference>
<protein>
    <submittedName>
        <fullName evidence="8">Uncharacterized protein</fullName>
    </submittedName>
</protein>
<dbReference type="OrthoDB" id="10266696at2759"/>
<dbReference type="PANTHER" id="PTHR46021">
    <property type="entry name" value="ARF-GAP WITH DUAL PH DOMAIN-CONTAINING PROTEIN 1-LIKE PROTEIN"/>
    <property type="match status" value="1"/>
</dbReference>
<keyword evidence="4" id="KW-0862">Zinc</keyword>
<dbReference type="Gene3D" id="2.30.29.30">
    <property type="entry name" value="Pleckstrin-homology domain (PH domain)/Phosphotyrosine-binding domain (PTB)"/>
    <property type="match status" value="2"/>
</dbReference>
<dbReference type="SUPFAM" id="SSF50729">
    <property type="entry name" value="PH domain-like"/>
    <property type="match status" value="2"/>
</dbReference>
<feature type="domain" description="PH" evidence="6">
    <location>
        <begin position="268"/>
        <end position="378"/>
    </location>
</feature>
<evidence type="ECO:0000259" key="6">
    <source>
        <dbReference type="PROSITE" id="PS50003"/>
    </source>
</evidence>
<evidence type="ECO:0000256" key="4">
    <source>
        <dbReference type="ARBA" id="ARBA00022833"/>
    </source>
</evidence>
<dbReference type="SUPFAM" id="SSF57863">
    <property type="entry name" value="ArfGap/RecO-like zinc finger"/>
    <property type="match status" value="1"/>
</dbReference>
<dbReference type="InterPro" id="IPR011993">
    <property type="entry name" value="PH-like_dom_sf"/>
</dbReference>
<dbReference type="GO" id="GO:0005096">
    <property type="term" value="F:GTPase activator activity"/>
    <property type="evidence" value="ECO:0007669"/>
    <property type="project" value="UniProtKB-KW"/>
</dbReference>
<dbReference type="PROSITE" id="PS50115">
    <property type="entry name" value="ARFGAP"/>
    <property type="match status" value="1"/>
</dbReference>
<keyword evidence="1" id="KW-0343">GTPase activation</keyword>
<keyword evidence="3 5" id="KW-0863">Zinc-finger</keyword>
<dbReference type="InterPro" id="IPR037278">
    <property type="entry name" value="ARFGAP/RecO"/>
</dbReference>
<dbReference type="InterPro" id="IPR001164">
    <property type="entry name" value="ArfGAP_dom"/>
</dbReference>
<dbReference type="SMART" id="SM00105">
    <property type="entry name" value="ArfGap"/>
    <property type="match status" value="1"/>
</dbReference>
<dbReference type="PANTHER" id="PTHR46021:SF2">
    <property type="entry name" value="ARF-GAP WITH DUAL PH DOMAIN-CONTAINING PROTEIN 1"/>
    <property type="match status" value="1"/>
</dbReference>
<dbReference type="SMART" id="SM00233">
    <property type="entry name" value="PH"/>
    <property type="match status" value="2"/>
</dbReference>
<evidence type="ECO:0000313" key="8">
    <source>
        <dbReference type="EMBL" id="KAG8233241.1"/>
    </source>
</evidence>
<evidence type="ECO:0000259" key="7">
    <source>
        <dbReference type="PROSITE" id="PS50115"/>
    </source>
</evidence>
<dbReference type="PROSITE" id="PS50003">
    <property type="entry name" value="PH_DOMAIN"/>
    <property type="match status" value="1"/>
</dbReference>
<dbReference type="Pfam" id="PF00169">
    <property type="entry name" value="PH"/>
    <property type="match status" value="1"/>
</dbReference>
<accession>A0A8K0P4B9</accession>